<feature type="non-terminal residue" evidence="6">
    <location>
        <position position="1"/>
    </location>
</feature>
<feature type="region of interest" description="Disordered" evidence="4">
    <location>
        <begin position="1"/>
        <end position="26"/>
    </location>
</feature>
<dbReference type="GO" id="GO:0006412">
    <property type="term" value="P:translation"/>
    <property type="evidence" value="ECO:0007669"/>
    <property type="project" value="InterPro"/>
</dbReference>
<dbReference type="InterPro" id="IPR005749">
    <property type="entry name" value="Ribosomal_uL15_bac-type"/>
</dbReference>
<name>A0AAV6NQW7_9ROSI</name>
<feature type="region of interest" description="Disordered" evidence="4">
    <location>
        <begin position="334"/>
        <end position="382"/>
    </location>
</feature>
<evidence type="ECO:0000313" key="7">
    <source>
        <dbReference type="Proteomes" id="UP000685013"/>
    </source>
</evidence>
<dbReference type="HAMAP" id="MF_01341">
    <property type="entry name" value="Ribosomal_uL15"/>
    <property type="match status" value="1"/>
</dbReference>
<dbReference type="NCBIfam" id="TIGR01071">
    <property type="entry name" value="rplO_bact"/>
    <property type="match status" value="1"/>
</dbReference>
<dbReference type="Pfam" id="PF00828">
    <property type="entry name" value="Ribosomal_L27A"/>
    <property type="match status" value="1"/>
</dbReference>
<proteinExistence type="inferred from homology"/>
<evidence type="ECO:0000313" key="6">
    <source>
        <dbReference type="EMBL" id="KAG6601663.1"/>
    </source>
</evidence>
<dbReference type="Proteomes" id="UP000685013">
    <property type="component" value="Chromosome 4"/>
</dbReference>
<dbReference type="EMBL" id="JAGKQH010000004">
    <property type="protein sequence ID" value="KAG6601663.1"/>
    <property type="molecule type" value="Genomic_DNA"/>
</dbReference>
<dbReference type="GO" id="GO:0003735">
    <property type="term" value="F:structural constituent of ribosome"/>
    <property type="evidence" value="ECO:0007669"/>
    <property type="project" value="InterPro"/>
</dbReference>
<feature type="domain" description="Large ribosomal subunit protein uL15/eL18" evidence="5">
    <location>
        <begin position="396"/>
        <end position="472"/>
    </location>
</feature>
<dbReference type="GO" id="GO:0005762">
    <property type="term" value="C:mitochondrial large ribosomal subunit"/>
    <property type="evidence" value="ECO:0007669"/>
    <property type="project" value="TreeGrafter"/>
</dbReference>
<keyword evidence="7" id="KW-1185">Reference proteome</keyword>
<dbReference type="PANTHER" id="PTHR12934">
    <property type="entry name" value="50S RIBOSOMAL PROTEIN L15"/>
    <property type="match status" value="1"/>
</dbReference>
<accession>A0AAV6NQW7</accession>
<evidence type="ECO:0000256" key="4">
    <source>
        <dbReference type="SAM" id="MobiDB-lite"/>
    </source>
</evidence>
<comment type="caution">
    <text evidence="6">The sequence shown here is derived from an EMBL/GenBank/DDBJ whole genome shotgun (WGS) entry which is preliminary data.</text>
</comment>
<organism evidence="6 7">
    <name type="scientific">Cucurbita argyrosperma subsp. sororia</name>
    <dbReference type="NCBI Taxonomy" id="37648"/>
    <lineage>
        <taxon>Eukaryota</taxon>
        <taxon>Viridiplantae</taxon>
        <taxon>Streptophyta</taxon>
        <taxon>Embryophyta</taxon>
        <taxon>Tracheophyta</taxon>
        <taxon>Spermatophyta</taxon>
        <taxon>Magnoliopsida</taxon>
        <taxon>eudicotyledons</taxon>
        <taxon>Gunneridae</taxon>
        <taxon>Pentapetalae</taxon>
        <taxon>rosids</taxon>
        <taxon>fabids</taxon>
        <taxon>Cucurbitales</taxon>
        <taxon>Cucurbitaceae</taxon>
        <taxon>Cucurbiteae</taxon>
        <taxon>Cucurbita</taxon>
    </lineage>
</organism>
<feature type="compositionally biased region" description="Basic residues" evidence="4">
    <location>
        <begin position="352"/>
        <end position="361"/>
    </location>
</feature>
<reference evidence="6 7" key="1">
    <citation type="journal article" date="2021" name="Hortic Res">
        <title>The domestication of Cucurbita argyrosperma as revealed by the genome of its wild relative.</title>
        <authorList>
            <person name="Barrera-Redondo J."/>
            <person name="Sanchez-de la Vega G."/>
            <person name="Aguirre-Liguori J.A."/>
            <person name="Castellanos-Morales G."/>
            <person name="Gutierrez-Guerrero Y.T."/>
            <person name="Aguirre-Dugua X."/>
            <person name="Aguirre-Planter E."/>
            <person name="Tenaillon M.I."/>
            <person name="Lira-Saade R."/>
            <person name="Eguiarte L.E."/>
        </authorList>
    </citation>
    <scope>NUCLEOTIDE SEQUENCE [LARGE SCALE GENOMIC DNA]</scope>
    <source>
        <strain evidence="6">JBR-2021</strain>
    </source>
</reference>
<dbReference type="InterPro" id="IPR030878">
    <property type="entry name" value="Ribosomal_uL15"/>
</dbReference>
<keyword evidence="3" id="KW-0687">Ribonucleoprotein</keyword>
<evidence type="ECO:0000259" key="5">
    <source>
        <dbReference type="Pfam" id="PF00828"/>
    </source>
</evidence>
<evidence type="ECO:0000256" key="2">
    <source>
        <dbReference type="ARBA" id="ARBA00022980"/>
    </source>
</evidence>
<dbReference type="AlphaFoldDB" id="A0AAV6NQW7"/>
<evidence type="ECO:0000256" key="3">
    <source>
        <dbReference type="ARBA" id="ARBA00023274"/>
    </source>
</evidence>
<comment type="similarity">
    <text evidence="1">Belongs to the universal ribosomal protein uL15 family.</text>
</comment>
<evidence type="ECO:0000256" key="1">
    <source>
        <dbReference type="ARBA" id="ARBA00007320"/>
    </source>
</evidence>
<feature type="compositionally biased region" description="Basic and acidic residues" evidence="4">
    <location>
        <begin position="9"/>
        <end position="24"/>
    </location>
</feature>
<dbReference type="InterPro" id="IPR021131">
    <property type="entry name" value="Ribosomal_uL15/eL18"/>
</dbReference>
<sequence>MKIPVGKTGIEHREDLSRKVRKPDSPISLPVPTQSLSSSLVSLPPAAFVEQHNPRALVLRDGGNLRRQHLHSDKQILTTSTASCCARRHPRRGSNLNVQTSIALQRRILPTIRRVPFALRREQIPGTNSNVSKLAGSTKDFSPYWFLLVSDSFEHISAKTQALFDLDFIRSVRTKLRAFCCSCEKKVRVLCAFVKESRVHIGVPRVKIVEGLYLIIGLRGASRPWVKMVKGLWESTETSIGAHEKKAQYVAKLSRPWIKIVEGQCILQGLSSFASVRTKPPPAFAINQAVSRPFLEFQRNPSLDRSVGFPLSGNVLGFRAYSLLSLNDLRDKVPRKQKTRKGRGIGSGKGKTAGRGHKGQKARGSGKLGFEGGQTPLRRRLPKRGFKNPFSLTFQPVGLGKIAKLINAGKIDSSELITMKTLKDTGAIGKQIQDGVRLMGRGAEQIKWPIHLEVSRVTVRAKAAVEAAGGTVRRVYYNKLGFRALLKPEWFEKKGRLLPRAARPPPKQQDKVDSIGRLPAPSKPIPFSVEDGGGAASNVPA</sequence>
<protein>
    <recommendedName>
        <fullName evidence="5">Large ribosomal subunit protein uL15/eL18 domain-containing protein</fullName>
    </recommendedName>
</protein>
<gene>
    <name evidence="6" type="ORF">SDJN03_06896</name>
</gene>
<feature type="region of interest" description="Disordered" evidence="4">
    <location>
        <begin position="497"/>
        <end position="541"/>
    </location>
</feature>
<keyword evidence="2" id="KW-0689">Ribosomal protein</keyword>
<dbReference type="FunFam" id="3.100.10.10:FF:000007">
    <property type="entry name" value="50S ribosomal protein L15"/>
    <property type="match status" value="1"/>
</dbReference>
<dbReference type="PANTHER" id="PTHR12934:SF11">
    <property type="entry name" value="LARGE RIBOSOMAL SUBUNIT PROTEIN UL15M"/>
    <property type="match status" value="1"/>
</dbReference>